<dbReference type="EMBL" id="JBHSIY010000019">
    <property type="protein sequence ID" value="MFC4868789.1"/>
    <property type="molecule type" value="Genomic_DNA"/>
</dbReference>
<gene>
    <name evidence="1" type="ORF">ACFPCZ_19310</name>
</gene>
<keyword evidence="2" id="KW-1185">Reference proteome</keyword>
<sequence length="73" mass="7526">MTTDTHTRTSTTLVLGGTGKTALLGEVLDGRNTPTADGVRRALGREPRDFADFARGAAAAGAWHTARTEATGA</sequence>
<dbReference type="RefSeq" id="WP_344143119.1">
    <property type="nucleotide sequence ID" value="NZ_BAAAQI010000006.1"/>
</dbReference>
<protein>
    <submittedName>
        <fullName evidence="1">Uncharacterized protein</fullName>
    </submittedName>
</protein>
<comment type="caution">
    <text evidence="1">The sequence shown here is derived from an EMBL/GenBank/DDBJ whole genome shotgun (WGS) entry which is preliminary data.</text>
</comment>
<name>A0ABV9SR28_9ACTN</name>
<organism evidence="1 2">
    <name type="scientific">Streptomonospora arabica</name>
    <dbReference type="NCBI Taxonomy" id="412417"/>
    <lineage>
        <taxon>Bacteria</taxon>
        <taxon>Bacillati</taxon>
        <taxon>Actinomycetota</taxon>
        <taxon>Actinomycetes</taxon>
        <taxon>Streptosporangiales</taxon>
        <taxon>Nocardiopsidaceae</taxon>
        <taxon>Streptomonospora</taxon>
    </lineage>
</organism>
<reference evidence="2" key="1">
    <citation type="journal article" date="2019" name="Int. J. Syst. Evol. Microbiol.">
        <title>The Global Catalogue of Microorganisms (GCM) 10K type strain sequencing project: providing services to taxonomists for standard genome sequencing and annotation.</title>
        <authorList>
            <consortium name="The Broad Institute Genomics Platform"/>
            <consortium name="The Broad Institute Genome Sequencing Center for Infectious Disease"/>
            <person name="Wu L."/>
            <person name="Ma J."/>
        </authorList>
    </citation>
    <scope>NUCLEOTIDE SEQUENCE [LARGE SCALE GENOMIC DNA]</scope>
    <source>
        <strain evidence="2">CGMCC 4.7304</strain>
    </source>
</reference>
<evidence type="ECO:0000313" key="1">
    <source>
        <dbReference type="EMBL" id="MFC4868789.1"/>
    </source>
</evidence>
<accession>A0ABV9SR28</accession>
<dbReference type="Proteomes" id="UP001595858">
    <property type="component" value="Unassembled WGS sequence"/>
</dbReference>
<proteinExistence type="predicted"/>
<evidence type="ECO:0000313" key="2">
    <source>
        <dbReference type="Proteomes" id="UP001595858"/>
    </source>
</evidence>